<dbReference type="SMART" id="SM00061">
    <property type="entry name" value="MATH"/>
    <property type="match status" value="1"/>
</dbReference>
<dbReference type="FunFam" id="3.30.710.10:FF:000159">
    <property type="entry name" value="Speckle-type POZ protein B"/>
    <property type="match status" value="1"/>
</dbReference>
<dbReference type="InterPro" id="IPR010304">
    <property type="entry name" value="SMN_Tudor"/>
</dbReference>
<dbReference type="GO" id="GO:0030163">
    <property type="term" value="P:protein catabolic process"/>
    <property type="evidence" value="ECO:0007669"/>
    <property type="project" value="UniProtKB-ARBA"/>
</dbReference>
<evidence type="ECO:0000256" key="5">
    <source>
        <dbReference type="ARBA" id="ARBA00022664"/>
    </source>
</evidence>
<comment type="caution">
    <text evidence="13">The sequence shown here is derived from an EMBL/GenBank/DDBJ whole genome shotgun (WGS) entry which is preliminary data.</text>
</comment>
<protein>
    <submittedName>
        <fullName evidence="13">TD and POZ domain-containing protein 1-like</fullName>
    </submittedName>
</protein>
<keyword evidence="9" id="KW-0175">Coiled coil</keyword>
<name>A0A8J6KWS5_MICOH</name>
<evidence type="ECO:0000259" key="11">
    <source>
        <dbReference type="PROSITE" id="PS50144"/>
    </source>
</evidence>
<dbReference type="SMART" id="SM00333">
    <property type="entry name" value="TUDOR"/>
    <property type="match status" value="1"/>
</dbReference>
<comment type="similarity">
    <text evidence="4">Belongs to the Tdpoz family.</text>
</comment>
<reference evidence="13" key="1">
    <citation type="submission" date="2020-03" db="EMBL/GenBank/DDBJ databases">
        <title>Studies in the Genomics of Life Span.</title>
        <authorList>
            <person name="Glass D."/>
        </authorList>
    </citation>
    <scope>NUCLEOTIDE SEQUENCE</scope>
    <source>
        <strain evidence="13">LTLLF</strain>
        <tissue evidence="13">Muscle</tissue>
    </source>
</reference>
<dbReference type="EMBL" id="JAATJU010024244">
    <property type="protein sequence ID" value="KAH0506062.1"/>
    <property type="molecule type" value="Genomic_DNA"/>
</dbReference>
<dbReference type="Gene3D" id="6.10.250.3030">
    <property type="match status" value="1"/>
</dbReference>
<feature type="coiled-coil region" evidence="9">
    <location>
        <begin position="147"/>
        <end position="174"/>
    </location>
</feature>
<dbReference type="InterPro" id="IPR002083">
    <property type="entry name" value="MATH/TRAF_dom"/>
</dbReference>
<evidence type="ECO:0000256" key="9">
    <source>
        <dbReference type="SAM" id="Coils"/>
    </source>
</evidence>
<dbReference type="FunFam" id="2.30.30.140:FF:000038">
    <property type="entry name" value="Survival of motor neuron-related-splicing factor 30"/>
    <property type="match status" value="1"/>
</dbReference>
<dbReference type="GO" id="GO:0005737">
    <property type="term" value="C:cytoplasm"/>
    <property type="evidence" value="ECO:0007669"/>
    <property type="project" value="InterPro"/>
</dbReference>
<dbReference type="Gene3D" id="2.60.210.10">
    <property type="entry name" value="Apoptosis, Tumor Necrosis Factor Receptor Associated Protein 2, Chain A"/>
    <property type="match status" value="1"/>
</dbReference>
<dbReference type="Pfam" id="PF22486">
    <property type="entry name" value="MATH_2"/>
    <property type="match status" value="1"/>
</dbReference>
<dbReference type="GO" id="GO:0006397">
    <property type="term" value="P:mRNA processing"/>
    <property type="evidence" value="ECO:0007669"/>
    <property type="project" value="UniProtKB-KW"/>
</dbReference>
<dbReference type="GO" id="GO:0008380">
    <property type="term" value="P:RNA splicing"/>
    <property type="evidence" value="ECO:0007669"/>
    <property type="project" value="UniProtKB-KW"/>
</dbReference>
<evidence type="ECO:0000256" key="7">
    <source>
        <dbReference type="ARBA" id="ARBA00023187"/>
    </source>
</evidence>
<feature type="domain" description="BTB" evidence="10">
    <location>
        <begin position="392"/>
        <end position="459"/>
    </location>
</feature>
<evidence type="ECO:0000259" key="12">
    <source>
        <dbReference type="PROSITE" id="PS50304"/>
    </source>
</evidence>
<feature type="domain" description="MATH" evidence="11">
    <location>
        <begin position="225"/>
        <end position="353"/>
    </location>
</feature>
<evidence type="ECO:0000259" key="10">
    <source>
        <dbReference type="PROSITE" id="PS50097"/>
    </source>
</evidence>
<dbReference type="GO" id="GO:0015030">
    <property type="term" value="C:Cajal body"/>
    <property type="evidence" value="ECO:0007669"/>
    <property type="project" value="UniProtKB-SubCell"/>
</dbReference>
<evidence type="ECO:0000256" key="8">
    <source>
        <dbReference type="ARBA" id="ARBA00023242"/>
    </source>
</evidence>
<organism evidence="13 14">
    <name type="scientific">Microtus ochrogaster</name>
    <name type="common">Prairie vole</name>
    <dbReference type="NCBI Taxonomy" id="79684"/>
    <lineage>
        <taxon>Eukaryota</taxon>
        <taxon>Metazoa</taxon>
        <taxon>Chordata</taxon>
        <taxon>Craniata</taxon>
        <taxon>Vertebrata</taxon>
        <taxon>Euteleostomi</taxon>
        <taxon>Mammalia</taxon>
        <taxon>Eutheria</taxon>
        <taxon>Euarchontoglires</taxon>
        <taxon>Glires</taxon>
        <taxon>Rodentia</taxon>
        <taxon>Myomorpha</taxon>
        <taxon>Muroidea</taxon>
        <taxon>Cricetidae</taxon>
        <taxon>Arvicolinae</taxon>
        <taxon>Microtus</taxon>
    </lineage>
</organism>
<comment type="subcellular location">
    <subcellularLocation>
        <location evidence="1">Nucleus</location>
        <location evidence="1">Cajal body</location>
    </subcellularLocation>
</comment>
<dbReference type="InterPro" id="IPR056423">
    <property type="entry name" value="BACK_BPM_SPOP"/>
</dbReference>
<dbReference type="SMART" id="SM00225">
    <property type="entry name" value="BTB"/>
    <property type="match status" value="1"/>
</dbReference>
<dbReference type="SUPFAM" id="SSF63748">
    <property type="entry name" value="Tudor/PWWP/MBT"/>
    <property type="match status" value="1"/>
</dbReference>
<keyword evidence="8" id="KW-0539">Nucleus</keyword>
<gene>
    <name evidence="13" type="ORF">LTLLF_175015</name>
</gene>
<dbReference type="PROSITE" id="PS50304">
    <property type="entry name" value="TUDOR"/>
    <property type="match status" value="1"/>
</dbReference>
<dbReference type="AlphaFoldDB" id="A0A8J6KWS5"/>
<feature type="coiled-coil region" evidence="9">
    <location>
        <begin position="2"/>
        <end position="49"/>
    </location>
</feature>
<evidence type="ECO:0000313" key="14">
    <source>
        <dbReference type="Proteomes" id="UP000710432"/>
    </source>
</evidence>
<dbReference type="SUPFAM" id="SSF54695">
    <property type="entry name" value="POZ domain"/>
    <property type="match status" value="1"/>
</dbReference>
<evidence type="ECO:0000256" key="1">
    <source>
        <dbReference type="ARBA" id="ARBA00004408"/>
    </source>
</evidence>
<dbReference type="InterPro" id="IPR011333">
    <property type="entry name" value="SKP1/BTB/POZ_sf"/>
</dbReference>
<accession>A0A8J6KWS5</accession>
<evidence type="ECO:0000256" key="6">
    <source>
        <dbReference type="ARBA" id="ARBA00022786"/>
    </source>
</evidence>
<dbReference type="PROSITE" id="PS50144">
    <property type="entry name" value="MATH"/>
    <property type="match status" value="1"/>
</dbReference>
<dbReference type="Proteomes" id="UP000710432">
    <property type="component" value="Unassembled WGS sequence"/>
</dbReference>
<comment type="similarity">
    <text evidence="3">Belongs to the SMN family.</text>
</comment>
<keyword evidence="5" id="KW-0507">mRNA processing</keyword>
<evidence type="ECO:0000256" key="3">
    <source>
        <dbReference type="ARBA" id="ARBA00005371"/>
    </source>
</evidence>
<dbReference type="Pfam" id="PF06003">
    <property type="entry name" value="SMN_Tudor"/>
    <property type="match status" value="1"/>
</dbReference>
<sequence>MSEDLAKQLASYKAQLQQVEAALSGNGENEDLLKLKKDLQEVIELTKELLSTQPSETQPTHSWKVGDKCMAIWSEDGQCYEAEIQEIDEENGTAAITFAGYGNVEVTPLLNLKPVEEGRKAKEDSGNKPMSKKEMIAQQHEYKKKKALKKAQRIKELEQEREDQKVKWQQFNNRAYSKNRKGQGKRRQLQVFHFGSSFTFKLPPGEMSQDTRDKTWGYKQFNMHNFSCRWTIQNFRFILEEMRDSIRSPTFSIEDNDKWCLRIHPKGVDEESSNYLSVNLELLSSRKSPLTVWFKFWIINAKGEKNEPVTSPKHLNFLPGYQRGYKMFILRDFLLDHSHGLLPEDHFTLLCVGFLVPYSYSIPDNSTEPRIQVPKGPLGDDLGELWKNSSFTDCCLVVAGQEFRAHKAILAARSPVFRAMFEHDTEESRKNRIEIHDLKPEVFKAMMDFIYTGKEPVLHSMADAVLAAADKYGLEHLKVMCESALCRDLSVQNAAHTLVLADRHSTGQLKTQVLNFITAHASEVSQTASWKLMVDSCPHLVAEAYSSLASAQCNLLEPPPNRLK</sequence>
<dbReference type="GO" id="GO:0003723">
    <property type="term" value="F:RNA binding"/>
    <property type="evidence" value="ECO:0007669"/>
    <property type="project" value="InterPro"/>
</dbReference>
<dbReference type="Pfam" id="PF00651">
    <property type="entry name" value="BTB"/>
    <property type="match status" value="1"/>
</dbReference>
<dbReference type="Gene3D" id="2.30.30.140">
    <property type="match status" value="1"/>
</dbReference>
<dbReference type="InterPro" id="IPR002999">
    <property type="entry name" value="Tudor"/>
</dbReference>
<dbReference type="InterPro" id="IPR008974">
    <property type="entry name" value="TRAF-like"/>
</dbReference>
<dbReference type="Gene3D" id="3.30.710.10">
    <property type="entry name" value="Potassium Channel Kv1.1, Chain A"/>
    <property type="match status" value="1"/>
</dbReference>
<dbReference type="CDD" id="cd20399">
    <property type="entry name" value="Tudor_SPF30"/>
    <property type="match status" value="1"/>
</dbReference>
<dbReference type="InterPro" id="IPR000210">
    <property type="entry name" value="BTB/POZ_dom"/>
</dbReference>
<dbReference type="Gene3D" id="6.20.250.50">
    <property type="match status" value="1"/>
</dbReference>
<keyword evidence="7" id="KW-0508">mRNA splicing</keyword>
<feature type="domain" description="Tudor" evidence="12">
    <location>
        <begin position="62"/>
        <end position="122"/>
    </location>
</feature>
<comment type="pathway">
    <text evidence="2">Protein modification; protein ubiquitination.</text>
</comment>
<evidence type="ECO:0000256" key="4">
    <source>
        <dbReference type="ARBA" id="ARBA00010846"/>
    </source>
</evidence>
<dbReference type="FunFam" id="2.60.210.10:FF:000003">
    <property type="entry name" value="Speckle-type POZ protein-like a"/>
    <property type="match status" value="1"/>
</dbReference>
<dbReference type="Pfam" id="PF24570">
    <property type="entry name" value="BACK_BPM_SPOP"/>
    <property type="match status" value="1"/>
</dbReference>
<proteinExistence type="inferred from homology"/>
<evidence type="ECO:0000313" key="13">
    <source>
        <dbReference type="EMBL" id="KAH0506062.1"/>
    </source>
</evidence>
<evidence type="ECO:0000256" key="2">
    <source>
        <dbReference type="ARBA" id="ARBA00004906"/>
    </source>
</evidence>
<dbReference type="PROSITE" id="PS50097">
    <property type="entry name" value="BTB"/>
    <property type="match status" value="1"/>
</dbReference>
<dbReference type="SUPFAM" id="SSF49599">
    <property type="entry name" value="TRAF domain-like"/>
    <property type="match status" value="1"/>
</dbReference>
<keyword evidence="6" id="KW-0833">Ubl conjugation pathway</keyword>
<dbReference type="PANTHER" id="PTHR24413">
    <property type="entry name" value="SPECKLE-TYPE POZ PROTEIN"/>
    <property type="match status" value="1"/>
</dbReference>